<evidence type="ECO:0000259" key="3">
    <source>
        <dbReference type="PROSITE" id="PS51192"/>
    </source>
</evidence>
<dbReference type="InterPro" id="IPR014001">
    <property type="entry name" value="Helicase_ATP-bd"/>
</dbReference>
<dbReference type="InterPro" id="IPR000330">
    <property type="entry name" value="SNF2_N"/>
</dbReference>
<gene>
    <name evidence="5" type="ORF">SAMN06296028_11053</name>
</gene>
<dbReference type="SMART" id="SM00490">
    <property type="entry name" value="HELICc"/>
    <property type="match status" value="1"/>
</dbReference>
<dbReference type="InterPro" id="IPR027417">
    <property type="entry name" value="P-loop_NTPase"/>
</dbReference>
<proteinExistence type="predicted"/>
<keyword evidence="5" id="KW-0347">Helicase</keyword>
<dbReference type="GO" id="GO:0016787">
    <property type="term" value="F:hydrolase activity"/>
    <property type="evidence" value="ECO:0007669"/>
    <property type="project" value="UniProtKB-KW"/>
</dbReference>
<feature type="domain" description="Helicase ATP-binding" evidence="3">
    <location>
        <begin position="553"/>
        <end position="712"/>
    </location>
</feature>
<feature type="domain" description="Helicase C-terminal" evidence="4">
    <location>
        <begin position="836"/>
        <end position="989"/>
    </location>
</feature>
<evidence type="ECO:0000313" key="5">
    <source>
        <dbReference type="EMBL" id="SMF12043.1"/>
    </source>
</evidence>
<dbReference type="SMART" id="SM00487">
    <property type="entry name" value="DEXDc"/>
    <property type="match status" value="1"/>
</dbReference>
<keyword evidence="6" id="KW-1185">Reference proteome</keyword>
<dbReference type="InterPro" id="IPR049730">
    <property type="entry name" value="SNF2/RAD54-like_C"/>
</dbReference>
<dbReference type="PROSITE" id="PS51192">
    <property type="entry name" value="HELICASE_ATP_BIND_1"/>
    <property type="match status" value="1"/>
</dbReference>
<dbReference type="PANTHER" id="PTHR10799">
    <property type="entry name" value="SNF2/RAD54 HELICASE FAMILY"/>
    <property type="match status" value="1"/>
</dbReference>
<dbReference type="Gene3D" id="3.40.50.300">
    <property type="entry name" value="P-loop containing nucleotide triphosphate hydrolases"/>
    <property type="match status" value="1"/>
</dbReference>
<dbReference type="Gene3D" id="3.40.50.10810">
    <property type="entry name" value="Tandem AAA-ATPase domain"/>
    <property type="match status" value="1"/>
</dbReference>
<accession>A0A1X7DAU1</accession>
<protein>
    <submittedName>
        <fullName evidence="5">Superfamily II DNA or RNA helicase, SNF2 family</fullName>
    </submittedName>
</protein>
<evidence type="ECO:0000313" key="6">
    <source>
        <dbReference type="Proteomes" id="UP000192929"/>
    </source>
</evidence>
<dbReference type="RefSeq" id="WP_085107034.1">
    <property type="nucleotide sequence ID" value="NZ_FXAC01000010.1"/>
</dbReference>
<dbReference type="Pfam" id="PF00271">
    <property type="entry name" value="Helicase_C"/>
    <property type="match status" value="1"/>
</dbReference>
<dbReference type="AlphaFoldDB" id="A0A1X7DAU1"/>
<dbReference type="Proteomes" id="UP000192929">
    <property type="component" value="Unassembled WGS sequence"/>
</dbReference>
<reference evidence="6" key="1">
    <citation type="submission" date="2017-04" db="EMBL/GenBank/DDBJ databases">
        <authorList>
            <person name="Varghese N."/>
            <person name="Submissions S."/>
        </authorList>
    </citation>
    <scope>NUCLEOTIDE SEQUENCE [LARGE SCALE GENOMIC DNA]</scope>
    <source>
        <strain evidence="6">NIO-1021</strain>
    </source>
</reference>
<sequence>MDGAAQFTDARGPGAAPDWRSELSRIVPGTSPDRVVADPESGPTVALELDLARVQNRTPKAWQESPRETPLSLTARPVLRGQRHGWVHTGIDWGNLASHARSGHLSAEQLDWFEELRALSESHRGSYAADRHQLHMERYTSPLLWPILGRARGLGIPLVSKGTGAPVIVDRDGRFEVRVDPGEHGELALHPQLIVGENEIPLRWTRIIGQPGHGLFYPDATPAALDTAEDLNQFPLHLVALGTRLNQQQRSFLDRAESLTVPQDGVEEFFDTYFPRLHQSMHVIAGEDSLVLPQVADPQFVLTIHHDDLTERVEWEWEYQKGRERIRLPFRPLDPLGDEPVARESRWESSMVQAVHRRIPELDFKRSSYAAQDALTLLRVWLPLLRKIPDLRIVETGGSPAYREVTEPTEITVSTAPTEHHDWFGLGVTIRVGEHYLPFSQIFQALDRGQDVMLLPDGSYFSLDRPEFTRLRTLIAEARTLQEDKDAPLALNRYQASLWEQFEDLATDTRQAEQWREGVRALTHLHEIPSPPVPEALQANLRPYQYEGFRWLSFLWDHGLGGILADDMGLGKTVQTIAAILRATDRDPQLPPHLVIAPTSVVANWSAELRRFAPSLDITVLNHTKDSVADAAAHSHVVLTSYALLRLDAEAYRSVEWTGVIMDEAQFVKNPRTKAYRAVKNLRARTCLAITGTPMENSLSELWSLLSLTAPGLFPSKKRFTEHYQCPIERAMDSDALARLRARMRPFMLRRTKADVDLQLPPKLEHVLPVGLNPEHRSAYDRRLQRERAKILGLLRNFDKNRFTIFQSLTTLRMLALDPVLVDPESKAPSSKLDVLFDQLPQLVQEGHRPLVFSQFTSFLKIVAQRLDDAGIAYSYLDGSTRDRAGALEKFRSGRAPVFLVSLKAGGFGINLTEADYCYLLDPWWNPAAENQAVDRTHRIGQTKKVMVYRMVAQGTIEEKVMDLKARKADLFGAVLDDERFFSATLDAEDIRALVGV</sequence>
<organism evidence="5 6">
    <name type="scientific">Kocuria marina subsp. indica</name>
    <dbReference type="NCBI Taxonomy" id="1049583"/>
    <lineage>
        <taxon>Bacteria</taxon>
        <taxon>Bacillati</taxon>
        <taxon>Actinomycetota</taxon>
        <taxon>Actinomycetes</taxon>
        <taxon>Micrococcales</taxon>
        <taxon>Micrococcaceae</taxon>
        <taxon>Kocuria</taxon>
    </lineage>
</organism>
<evidence type="ECO:0000259" key="4">
    <source>
        <dbReference type="PROSITE" id="PS51194"/>
    </source>
</evidence>
<dbReference type="EMBL" id="FXAC01000010">
    <property type="protein sequence ID" value="SMF12043.1"/>
    <property type="molecule type" value="Genomic_DNA"/>
</dbReference>
<keyword evidence="5" id="KW-0067">ATP-binding</keyword>
<evidence type="ECO:0000256" key="2">
    <source>
        <dbReference type="SAM" id="MobiDB-lite"/>
    </source>
</evidence>
<dbReference type="PROSITE" id="PS51194">
    <property type="entry name" value="HELICASE_CTER"/>
    <property type="match status" value="1"/>
</dbReference>
<dbReference type="Pfam" id="PF00176">
    <property type="entry name" value="SNF2-rel_dom"/>
    <property type="match status" value="1"/>
</dbReference>
<dbReference type="SUPFAM" id="SSF52540">
    <property type="entry name" value="P-loop containing nucleoside triphosphate hydrolases"/>
    <property type="match status" value="2"/>
</dbReference>
<feature type="region of interest" description="Disordered" evidence="2">
    <location>
        <begin position="1"/>
        <end position="42"/>
    </location>
</feature>
<dbReference type="InterPro" id="IPR038718">
    <property type="entry name" value="SNF2-like_sf"/>
</dbReference>
<evidence type="ECO:0000256" key="1">
    <source>
        <dbReference type="ARBA" id="ARBA00022801"/>
    </source>
</evidence>
<keyword evidence="1" id="KW-0378">Hydrolase</keyword>
<dbReference type="GO" id="GO:0005524">
    <property type="term" value="F:ATP binding"/>
    <property type="evidence" value="ECO:0007669"/>
    <property type="project" value="InterPro"/>
</dbReference>
<dbReference type="GO" id="GO:0004386">
    <property type="term" value="F:helicase activity"/>
    <property type="evidence" value="ECO:0007669"/>
    <property type="project" value="UniProtKB-KW"/>
</dbReference>
<name>A0A1X7DAU1_9MICC</name>
<dbReference type="InterPro" id="IPR001650">
    <property type="entry name" value="Helicase_C-like"/>
</dbReference>
<keyword evidence="5" id="KW-0547">Nucleotide-binding</keyword>
<dbReference type="CDD" id="cd18793">
    <property type="entry name" value="SF2_C_SNF"/>
    <property type="match status" value="1"/>
</dbReference>